<accession>A0A3R7BNW3</accession>
<comment type="caution">
    <text evidence="1">The sequence shown here is derived from an EMBL/GenBank/DDBJ whole genome shotgun (WGS) entry which is preliminary data.</text>
</comment>
<evidence type="ECO:0000313" key="1">
    <source>
        <dbReference type="EMBL" id="RHZ18729.1"/>
    </source>
</evidence>
<name>A0A3R7BNW3_APHAT</name>
<sequence>MMSRRTDLADSNGVAERMFTANKELSEQCLALEQLWEVKAANAAMAADHTLEMETMSKEMYISKTRTSNSVNSGKDIFSN</sequence>
<proteinExistence type="predicted"/>
<dbReference type="EMBL" id="QUTH01003537">
    <property type="protein sequence ID" value="RHZ18729.1"/>
    <property type="molecule type" value="Genomic_DNA"/>
</dbReference>
<reference evidence="1 2" key="1">
    <citation type="submission" date="2018-08" db="EMBL/GenBank/DDBJ databases">
        <title>Aphanomyces genome sequencing and annotation.</title>
        <authorList>
            <person name="Minardi D."/>
            <person name="Oidtmann B."/>
            <person name="Van Der Giezen M."/>
            <person name="Studholme D.J."/>
        </authorList>
    </citation>
    <scope>NUCLEOTIDE SEQUENCE [LARGE SCALE GENOMIC DNA]</scope>
    <source>
        <strain evidence="1 2">Da</strain>
    </source>
</reference>
<dbReference type="AlphaFoldDB" id="A0A3R7BNW3"/>
<organism evidence="1 2">
    <name type="scientific">Aphanomyces astaci</name>
    <name type="common">Crayfish plague agent</name>
    <dbReference type="NCBI Taxonomy" id="112090"/>
    <lineage>
        <taxon>Eukaryota</taxon>
        <taxon>Sar</taxon>
        <taxon>Stramenopiles</taxon>
        <taxon>Oomycota</taxon>
        <taxon>Saprolegniomycetes</taxon>
        <taxon>Saprolegniales</taxon>
        <taxon>Verrucalvaceae</taxon>
        <taxon>Aphanomyces</taxon>
    </lineage>
</organism>
<evidence type="ECO:0000313" key="2">
    <source>
        <dbReference type="Proteomes" id="UP000285430"/>
    </source>
</evidence>
<dbReference type="Proteomes" id="UP000285430">
    <property type="component" value="Unassembled WGS sequence"/>
</dbReference>
<gene>
    <name evidence="1" type="ORF">DYB37_014089</name>
</gene>
<protein>
    <submittedName>
        <fullName evidence="1">Uncharacterized protein</fullName>
    </submittedName>
</protein>